<keyword evidence="2" id="KW-1185">Reference proteome</keyword>
<organism evidence="1 2">
    <name type="scientific">Stegodyphus mimosarum</name>
    <name type="common">African social velvet spider</name>
    <dbReference type="NCBI Taxonomy" id="407821"/>
    <lineage>
        <taxon>Eukaryota</taxon>
        <taxon>Metazoa</taxon>
        <taxon>Ecdysozoa</taxon>
        <taxon>Arthropoda</taxon>
        <taxon>Chelicerata</taxon>
        <taxon>Arachnida</taxon>
        <taxon>Araneae</taxon>
        <taxon>Araneomorphae</taxon>
        <taxon>Entelegynae</taxon>
        <taxon>Eresoidea</taxon>
        <taxon>Eresidae</taxon>
        <taxon>Stegodyphus</taxon>
    </lineage>
</organism>
<name>A0A087T2R6_STEMI</name>
<gene>
    <name evidence="1" type="ORF">X975_08233</name>
</gene>
<evidence type="ECO:0000313" key="2">
    <source>
        <dbReference type="Proteomes" id="UP000054359"/>
    </source>
</evidence>
<proteinExistence type="predicted"/>
<dbReference type="EMBL" id="KK113129">
    <property type="protein sequence ID" value="KFM59405.1"/>
    <property type="molecule type" value="Genomic_DNA"/>
</dbReference>
<dbReference type="Proteomes" id="UP000054359">
    <property type="component" value="Unassembled WGS sequence"/>
</dbReference>
<feature type="non-terminal residue" evidence="1">
    <location>
        <position position="53"/>
    </location>
</feature>
<sequence length="53" mass="5514">MESSGNSQKQETTGILSKCSSSSLAQSANSNHRTKGLPLWLASVFIVGEMAGS</sequence>
<accession>A0A087T2R6</accession>
<dbReference type="AlphaFoldDB" id="A0A087T2R6"/>
<evidence type="ECO:0000313" key="1">
    <source>
        <dbReference type="EMBL" id="KFM59405.1"/>
    </source>
</evidence>
<protein>
    <submittedName>
        <fullName evidence="1">Uncharacterized protein</fullName>
    </submittedName>
</protein>
<reference evidence="1 2" key="1">
    <citation type="submission" date="2013-11" db="EMBL/GenBank/DDBJ databases">
        <title>Genome sequencing of Stegodyphus mimosarum.</title>
        <authorList>
            <person name="Bechsgaard J."/>
        </authorList>
    </citation>
    <scope>NUCLEOTIDE SEQUENCE [LARGE SCALE GENOMIC DNA]</scope>
</reference>